<dbReference type="AlphaFoldDB" id="A0AAV4RJR8"/>
<evidence type="ECO:0000313" key="1">
    <source>
        <dbReference type="EMBL" id="GIY21136.1"/>
    </source>
</evidence>
<sequence>MAAITETELLENEVPISETDRADIIGVLCRLHWSFDGQLAVGGQSGSHSLGSTPWASRRFWSSRGTRTPVAFGLVFGRNGESVVYHLHVDFIRLIVGSVQLHLELVVLNGHLTLISVRTQTEHQA</sequence>
<gene>
    <name evidence="1" type="ORF">CEXT_64691</name>
</gene>
<evidence type="ECO:0000313" key="2">
    <source>
        <dbReference type="Proteomes" id="UP001054945"/>
    </source>
</evidence>
<dbReference type="EMBL" id="BPLR01007968">
    <property type="protein sequence ID" value="GIY21136.1"/>
    <property type="molecule type" value="Genomic_DNA"/>
</dbReference>
<protein>
    <submittedName>
        <fullName evidence="1">Uncharacterized protein</fullName>
    </submittedName>
</protein>
<comment type="caution">
    <text evidence="1">The sequence shown here is derived from an EMBL/GenBank/DDBJ whole genome shotgun (WGS) entry which is preliminary data.</text>
</comment>
<keyword evidence="2" id="KW-1185">Reference proteome</keyword>
<reference evidence="1 2" key="1">
    <citation type="submission" date="2021-06" db="EMBL/GenBank/DDBJ databases">
        <title>Caerostris extrusa draft genome.</title>
        <authorList>
            <person name="Kono N."/>
            <person name="Arakawa K."/>
        </authorList>
    </citation>
    <scope>NUCLEOTIDE SEQUENCE [LARGE SCALE GENOMIC DNA]</scope>
</reference>
<name>A0AAV4RJR8_CAEEX</name>
<organism evidence="1 2">
    <name type="scientific">Caerostris extrusa</name>
    <name type="common">Bark spider</name>
    <name type="synonym">Caerostris bankana</name>
    <dbReference type="NCBI Taxonomy" id="172846"/>
    <lineage>
        <taxon>Eukaryota</taxon>
        <taxon>Metazoa</taxon>
        <taxon>Ecdysozoa</taxon>
        <taxon>Arthropoda</taxon>
        <taxon>Chelicerata</taxon>
        <taxon>Arachnida</taxon>
        <taxon>Araneae</taxon>
        <taxon>Araneomorphae</taxon>
        <taxon>Entelegynae</taxon>
        <taxon>Araneoidea</taxon>
        <taxon>Araneidae</taxon>
        <taxon>Caerostris</taxon>
    </lineage>
</organism>
<accession>A0AAV4RJR8</accession>
<dbReference type="Proteomes" id="UP001054945">
    <property type="component" value="Unassembled WGS sequence"/>
</dbReference>
<proteinExistence type="predicted"/>